<keyword evidence="2" id="KW-0560">Oxidoreductase</keyword>
<protein>
    <submittedName>
        <fullName evidence="5">Taurine catabolism dioxygenase TauD</fullName>
    </submittedName>
</protein>
<dbReference type="InterPro" id="IPR042098">
    <property type="entry name" value="TauD-like_sf"/>
</dbReference>
<dbReference type="GO" id="GO:0051213">
    <property type="term" value="F:dioxygenase activity"/>
    <property type="evidence" value="ECO:0007669"/>
    <property type="project" value="UniProtKB-KW"/>
</dbReference>
<dbReference type="InterPro" id="IPR050411">
    <property type="entry name" value="AlphaKG_dependent_hydroxylases"/>
</dbReference>
<dbReference type="GO" id="GO:0017000">
    <property type="term" value="P:antibiotic biosynthetic process"/>
    <property type="evidence" value="ECO:0007669"/>
    <property type="project" value="UniProtKB-KW"/>
</dbReference>
<evidence type="ECO:0000313" key="5">
    <source>
        <dbReference type="EMBL" id="PMB42788.1"/>
    </source>
</evidence>
<dbReference type="InterPro" id="IPR003819">
    <property type="entry name" value="TauD/TfdA-like"/>
</dbReference>
<dbReference type="Proteomes" id="UP000234966">
    <property type="component" value="Unassembled WGS sequence"/>
</dbReference>
<organism evidence="5 6">
    <name type="scientific">Fischerella thermalis CCMEE 5330</name>
    <dbReference type="NCBI Taxonomy" id="2019670"/>
    <lineage>
        <taxon>Bacteria</taxon>
        <taxon>Bacillati</taxon>
        <taxon>Cyanobacteriota</taxon>
        <taxon>Cyanophyceae</taxon>
        <taxon>Nostocales</taxon>
        <taxon>Hapalosiphonaceae</taxon>
        <taxon>Fischerella</taxon>
    </lineage>
</organism>
<name>A0A2N6M7S1_9CYAN</name>
<dbReference type="EMBL" id="NMQI01000332">
    <property type="protein sequence ID" value="PMB42788.1"/>
    <property type="molecule type" value="Genomic_DNA"/>
</dbReference>
<dbReference type="PANTHER" id="PTHR10696:SF56">
    <property type="entry name" value="TAUD_TFDA-LIKE DOMAIN-CONTAINING PROTEIN"/>
    <property type="match status" value="1"/>
</dbReference>
<keyword evidence="5" id="KW-0223">Dioxygenase</keyword>
<evidence type="ECO:0000256" key="2">
    <source>
        <dbReference type="ARBA" id="ARBA00023002"/>
    </source>
</evidence>
<dbReference type="PANTHER" id="PTHR10696">
    <property type="entry name" value="GAMMA-BUTYROBETAINE HYDROXYLASE-RELATED"/>
    <property type="match status" value="1"/>
</dbReference>
<dbReference type="Gene3D" id="3.60.130.10">
    <property type="entry name" value="Clavaminate synthase-like"/>
    <property type="match status" value="1"/>
</dbReference>
<gene>
    <name evidence="5" type="ORF">CEN41_14430</name>
</gene>
<dbReference type="Pfam" id="PF02668">
    <property type="entry name" value="TauD"/>
    <property type="match status" value="1"/>
</dbReference>
<dbReference type="SUPFAM" id="SSF51197">
    <property type="entry name" value="Clavaminate synthase-like"/>
    <property type="match status" value="1"/>
</dbReference>
<accession>A0A2N6M7S1</accession>
<evidence type="ECO:0000313" key="6">
    <source>
        <dbReference type="Proteomes" id="UP000234966"/>
    </source>
</evidence>
<comment type="cofactor">
    <cofactor evidence="1">
        <name>Fe(2+)</name>
        <dbReference type="ChEBI" id="CHEBI:29033"/>
    </cofactor>
</comment>
<feature type="domain" description="TauD/TfdA-like" evidence="4">
    <location>
        <begin position="34"/>
        <end position="269"/>
    </location>
</feature>
<sequence length="305" mass="35067">MLTNNINAAQYKFDVNLHNEELLDATKLDLNQLTIKISKVAEISNSDLQRLFEIFNKFKFVILECEPIPNLQENLLALQKYFGSIKKHKLSAPNGISTIENLRDSSLAKTYVATSNITHFMHTDGSFEMEPPKIVAMQCEVPSKTGGLSQIIYAETVYEYLRNNYPEELQNLFDYPLTITRGDQTGKRAIFTEYKDRMFMCFRADAIISVAIPPQVERAYNLIKNYVNDTNNQLIFQLQPHQIIILDNASVLHGRTSFPENEFRKLNRLHFNGVSEYSHYFHLGFIPKSKPLSSESNSKMKAIKN</sequence>
<dbReference type="AlphaFoldDB" id="A0A2N6M7S1"/>
<evidence type="ECO:0000259" key="4">
    <source>
        <dbReference type="Pfam" id="PF02668"/>
    </source>
</evidence>
<comment type="caution">
    <text evidence="5">The sequence shown here is derived from an EMBL/GenBank/DDBJ whole genome shotgun (WGS) entry which is preliminary data.</text>
</comment>
<proteinExistence type="predicted"/>
<evidence type="ECO:0000256" key="3">
    <source>
        <dbReference type="ARBA" id="ARBA00023194"/>
    </source>
</evidence>
<keyword evidence="3" id="KW-0045">Antibiotic biosynthesis</keyword>
<dbReference type="RefSeq" id="WP_102207141.1">
    <property type="nucleotide sequence ID" value="NZ_NMQI01000332.1"/>
</dbReference>
<reference evidence="5 6" key="1">
    <citation type="submission" date="2017-07" db="EMBL/GenBank/DDBJ databases">
        <title>Genomes of Fischerella (Mastigocladus) sp. strains.</title>
        <authorList>
            <person name="Miller S.R."/>
        </authorList>
    </citation>
    <scope>NUCLEOTIDE SEQUENCE [LARGE SCALE GENOMIC DNA]</scope>
    <source>
        <strain evidence="5 6">CCMEE 5330</strain>
    </source>
</reference>
<evidence type="ECO:0000256" key="1">
    <source>
        <dbReference type="ARBA" id="ARBA00001954"/>
    </source>
</evidence>